<keyword evidence="1" id="KW-1133">Transmembrane helix</keyword>
<protein>
    <submittedName>
        <fullName evidence="3">ABC transporter permease</fullName>
    </submittedName>
</protein>
<keyword evidence="1" id="KW-0812">Transmembrane</keyword>
<feature type="transmembrane region" description="Helical" evidence="1">
    <location>
        <begin position="20"/>
        <end position="39"/>
    </location>
</feature>
<feature type="transmembrane region" description="Helical" evidence="1">
    <location>
        <begin position="142"/>
        <end position="164"/>
    </location>
</feature>
<feature type="transmembrane region" description="Helical" evidence="1">
    <location>
        <begin position="82"/>
        <end position="100"/>
    </location>
</feature>
<proteinExistence type="predicted"/>
<dbReference type="Pfam" id="PF05857">
    <property type="entry name" value="TraX"/>
    <property type="match status" value="1"/>
</dbReference>
<sequence>MNERKPVRGLTALRLKTIGAVLMALSVASTTLLPALLGAPTADNMGALTAMVLCEVVSWAAIPIYAWLLAEGHRRTRRPAAYLGRLAALAVVCEVPYDLATSGTAFDMRSQNPVWGLVIALIVLMLLDWADRRYGGGSGSGAAKWAMSALFVIAGLLWDLLLGVGVRQRVMFAGAAILLFALIFRWLRARENTMMFAAGLMGAVLCIAPAIGVMLLHYRNDELGYEPDSRVQWALYAVYPVLLCLGAAVALVA</sequence>
<organism evidence="3 4">
    <name type="scientific">Bifidobacterium vespertilionis</name>
    <dbReference type="NCBI Taxonomy" id="2562524"/>
    <lineage>
        <taxon>Bacteria</taxon>
        <taxon>Bacillati</taxon>
        <taxon>Actinomycetota</taxon>
        <taxon>Actinomycetes</taxon>
        <taxon>Bifidobacteriales</taxon>
        <taxon>Bifidobacteriaceae</taxon>
        <taxon>Bifidobacterium</taxon>
    </lineage>
</organism>
<comment type="caution">
    <text evidence="3">The sequence shown here is derived from an EMBL/GenBank/DDBJ whole genome shotgun (WGS) entry which is preliminary data.</text>
</comment>
<evidence type="ECO:0000313" key="3">
    <source>
        <dbReference type="EMBL" id="KAA8822302.1"/>
    </source>
</evidence>
<accession>A0A5J5DZW8</accession>
<feature type="transmembrane region" description="Helical" evidence="1">
    <location>
        <begin position="45"/>
        <end position="70"/>
    </location>
</feature>
<keyword evidence="1" id="KW-0472">Membrane</keyword>
<feature type="transmembrane region" description="Helical" evidence="1">
    <location>
        <begin position="112"/>
        <end position="130"/>
    </location>
</feature>
<evidence type="ECO:0000256" key="1">
    <source>
        <dbReference type="SAM" id="Phobius"/>
    </source>
</evidence>
<feature type="transmembrane region" description="Helical" evidence="1">
    <location>
        <begin position="233"/>
        <end position="252"/>
    </location>
</feature>
<dbReference type="Proteomes" id="UP000345527">
    <property type="component" value="Unassembled WGS sequence"/>
</dbReference>
<evidence type="ECO:0000313" key="5">
    <source>
        <dbReference type="Proteomes" id="UP000374630"/>
    </source>
</evidence>
<dbReference type="OrthoDB" id="81897at2"/>
<feature type="transmembrane region" description="Helical" evidence="1">
    <location>
        <begin position="170"/>
        <end position="187"/>
    </location>
</feature>
<evidence type="ECO:0000313" key="2">
    <source>
        <dbReference type="EMBL" id="KAA8818046.1"/>
    </source>
</evidence>
<dbReference type="InterPro" id="IPR008875">
    <property type="entry name" value="TraX"/>
</dbReference>
<dbReference type="Proteomes" id="UP000374630">
    <property type="component" value="Unassembled WGS sequence"/>
</dbReference>
<reference evidence="4 5" key="1">
    <citation type="journal article" date="2019" name="Syst. Appl. Microbiol.">
        <title>Characterization of Bifidobacterium species in feaces of the Egyptian fruit bat: Description of B. vespertilionis sp. nov. and B. rousetti sp. nov.</title>
        <authorList>
            <person name="Modesto M."/>
            <person name="Satti M."/>
            <person name="Watanabe K."/>
            <person name="Puglisi E."/>
            <person name="Morelli L."/>
            <person name="Huang C.-H."/>
            <person name="Liou J.-S."/>
            <person name="Miyashita M."/>
            <person name="Tamura T."/>
            <person name="Saito S."/>
            <person name="Mori K."/>
            <person name="Huang L."/>
            <person name="Sciavilla P."/>
            <person name="Sandri C."/>
            <person name="Spiezio C."/>
            <person name="Vitali F."/>
            <person name="Cavalieri D."/>
            <person name="Perpetuini G."/>
            <person name="Tofalo R."/>
            <person name="Bonetti A."/>
            <person name="Arita M."/>
            <person name="Mattarelli P."/>
        </authorList>
    </citation>
    <scope>NUCLEOTIDE SEQUENCE [LARGE SCALE GENOMIC DNA]</scope>
    <source>
        <strain evidence="2 5">RST16</strain>
        <strain evidence="3 4">RST8</strain>
    </source>
</reference>
<dbReference type="RefSeq" id="WP_150354566.1">
    <property type="nucleotide sequence ID" value="NZ_RZNZ01000017.1"/>
</dbReference>
<gene>
    <name evidence="3" type="ORF">EM848_08825</name>
    <name evidence="2" type="ORF">EMO90_10630</name>
</gene>
<dbReference type="AlphaFoldDB" id="A0A5J5DZW8"/>
<dbReference type="EMBL" id="RZOA01000018">
    <property type="protein sequence ID" value="KAA8822302.1"/>
    <property type="molecule type" value="Genomic_DNA"/>
</dbReference>
<evidence type="ECO:0000313" key="4">
    <source>
        <dbReference type="Proteomes" id="UP000345527"/>
    </source>
</evidence>
<dbReference type="EMBL" id="RZNZ01000017">
    <property type="protein sequence ID" value="KAA8818046.1"/>
    <property type="molecule type" value="Genomic_DNA"/>
</dbReference>
<keyword evidence="5" id="KW-1185">Reference proteome</keyword>
<name>A0A5J5DZW8_9BIFI</name>
<feature type="transmembrane region" description="Helical" evidence="1">
    <location>
        <begin position="194"/>
        <end position="218"/>
    </location>
</feature>